<keyword evidence="3" id="KW-1185">Reference proteome</keyword>
<evidence type="ECO:0000313" key="3">
    <source>
        <dbReference type="Proteomes" id="UP000077342"/>
    </source>
</evidence>
<evidence type="ECO:0000256" key="1">
    <source>
        <dbReference type="SAM" id="MobiDB-lite"/>
    </source>
</evidence>
<proteinExistence type="predicted"/>
<reference evidence="3" key="1">
    <citation type="submission" date="2016-04" db="EMBL/GenBank/DDBJ databases">
        <authorList>
            <person name="Strapagiel D."/>
            <person name="Borowka P."/>
            <person name="Marciniak B."/>
            <person name="Bakula Z."/>
            <person name="Van Ingen J."/>
            <person name="Safianowska A."/>
            <person name="Dziadek J."/>
            <person name="Jagielski T."/>
        </authorList>
    </citation>
    <scope>NUCLEOTIDE SEQUENCE [LARGE SCALE GENOMIC DNA]</scope>
    <source>
        <strain evidence="3">1010001458</strain>
    </source>
</reference>
<feature type="region of interest" description="Disordered" evidence="1">
    <location>
        <begin position="1"/>
        <end position="31"/>
    </location>
</feature>
<feature type="compositionally biased region" description="Polar residues" evidence="1">
    <location>
        <begin position="15"/>
        <end position="27"/>
    </location>
</feature>
<organism evidence="2 3">
    <name type="scientific">Mycobacterium ostraviense</name>
    <dbReference type="NCBI Taxonomy" id="2738409"/>
    <lineage>
        <taxon>Bacteria</taxon>
        <taxon>Bacillati</taxon>
        <taxon>Actinomycetota</taxon>
        <taxon>Actinomycetes</taxon>
        <taxon>Mycobacteriales</taxon>
        <taxon>Mycobacteriaceae</taxon>
        <taxon>Mycobacterium</taxon>
    </lineage>
</organism>
<dbReference type="EMBL" id="LWCI01000063">
    <property type="protein sequence ID" value="KZS65602.1"/>
    <property type="molecule type" value="Genomic_DNA"/>
</dbReference>
<feature type="compositionally biased region" description="Basic residues" evidence="1">
    <location>
        <begin position="1"/>
        <end position="12"/>
    </location>
</feature>
<accession>A0A164D5K9</accession>
<sequence length="86" mass="9629">MITMPPRHHKHQPSYDPSASCSPSTPDHNPLMLNPNASEQLVKMAGIRLLTSDMAASPRVGLMMVLGPMRDRRHHARRARGNRLEP</sequence>
<gene>
    <name evidence="2" type="ORF">A4G28_27260</name>
</gene>
<dbReference type="AlphaFoldDB" id="A0A164D5K9"/>
<dbReference type="Proteomes" id="UP000077342">
    <property type="component" value="Unassembled WGS sequence"/>
</dbReference>
<protein>
    <submittedName>
        <fullName evidence="2">Uncharacterized protein</fullName>
    </submittedName>
</protein>
<comment type="caution">
    <text evidence="2">The sequence shown here is derived from an EMBL/GenBank/DDBJ whole genome shotgun (WGS) entry which is preliminary data.</text>
</comment>
<name>A0A164D5K9_9MYCO</name>
<evidence type="ECO:0000313" key="2">
    <source>
        <dbReference type="EMBL" id="KZS65602.1"/>
    </source>
</evidence>